<feature type="domain" description="Transcription factor IIIC 90kDa subunit N-terminal" evidence="2">
    <location>
        <begin position="327"/>
        <end position="392"/>
    </location>
</feature>
<evidence type="ECO:0000313" key="4">
    <source>
        <dbReference type="Proteomes" id="UP000053617"/>
    </source>
</evidence>
<evidence type="ECO:0000259" key="2">
    <source>
        <dbReference type="Pfam" id="PF12657"/>
    </source>
</evidence>
<feature type="region of interest" description="Disordered" evidence="1">
    <location>
        <begin position="466"/>
        <end position="489"/>
    </location>
</feature>
<dbReference type="Proteomes" id="UP000053617">
    <property type="component" value="Unassembled WGS sequence"/>
</dbReference>
<dbReference type="GeneID" id="25295014"/>
<dbReference type="AlphaFoldDB" id="A0A0D2IJG4"/>
<evidence type="ECO:0000256" key="1">
    <source>
        <dbReference type="SAM" id="MobiDB-lite"/>
    </source>
</evidence>
<dbReference type="HOGENOM" id="CLU_011098_1_0_1"/>
<gene>
    <name evidence="3" type="ORF">Z518_06943</name>
</gene>
<name>A0A0D2IJG4_9EURO</name>
<feature type="compositionally biased region" description="Polar residues" evidence="1">
    <location>
        <begin position="471"/>
        <end position="481"/>
    </location>
</feature>
<accession>A0A0D2IJG4</accession>
<sequence>MAASQLLLDPVTLPYWPTCKNAVSWSGEGLAVAAGEVVHILTPRDTSHSLEAPGHKRWHTFTLRVNQFDPSEWPFLPMAPLGHFSIGEELSESPVVSLAWSPSGLGLYRRSVLAILTSNLVLSFWETNGRLGVWQRTGIVNQHLPVETGSEKADESRRKRRIRAFHWLPGMEPLANSKWGPQFLAVADDNNTILVFHVWKIKTASYGQWSFERIGQHRAAKSDPMTSPMHRRISLRAILSQTSPISMLETTEWHLHEDPDENTRVENVIVKVSFGPCGQAKYLSIHVKRPVRNDTDDDSPAREWELSIEESQMPADLPLAEPPAERLFEPAIQKPWSDFNEKFALGGRVRIRHWGSACSPDQTQAAACVSLHPSDMIESGIPSNQHSIIVFIQLQEPLATETAIKDDYTVYEEILALVVNSPTEWIRTELDKNIVRNATALIFRNGQLPYQSHFLIWETNPVKGSIETPRSGGTTTPQTLSKMRAPTLNPDIKTSLPRPHTKRLARYVVHPYNSHHLQRQPGAQEVTNSADAVSPSLLFKSLVCRNIVPNAAGSPSILASWNCQMARA</sequence>
<dbReference type="VEuPathDB" id="FungiDB:Z518_06943"/>
<keyword evidence="4" id="KW-1185">Reference proteome</keyword>
<proteinExistence type="predicted"/>
<dbReference type="STRING" id="1442369.A0A0D2IJG4"/>
<dbReference type="OrthoDB" id="6021743at2759"/>
<dbReference type="Pfam" id="PF12657">
    <property type="entry name" value="TFIIIC_delta"/>
    <property type="match status" value="2"/>
</dbReference>
<feature type="domain" description="Transcription factor IIIC 90kDa subunit N-terminal" evidence="2">
    <location>
        <begin position="30"/>
        <end position="266"/>
    </location>
</feature>
<evidence type="ECO:0000313" key="3">
    <source>
        <dbReference type="EMBL" id="KIX03391.1"/>
    </source>
</evidence>
<dbReference type="EMBL" id="KN847479">
    <property type="protein sequence ID" value="KIX03391.1"/>
    <property type="molecule type" value="Genomic_DNA"/>
</dbReference>
<dbReference type="InterPro" id="IPR024761">
    <property type="entry name" value="TFIIIC_delta_N"/>
</dbReference>
<protein>
    <recommendedName>
        <fullName evidence="2">Transcription factor IIIC 90kDa subunit N-terminal domain-containing protein</fullName>
    </recommendedName>
</protein>
<dbReference type="RefSeq" id="XP_013270527.1">
    <property type="nucleotide sequence ID" value="XM_013415073.1"/>
</dbReference>
<organism evidence="3 4">
    <name type="scientific">Rhinocladiella mackenziei CBS 650.93</name>
    <dbReference type="NCBI Taxonomy" id="1442369"/>
    <lineage>
        <taxon>Eukaryota</taxon>
        <taxon>Fungi</taxon>
        <taxon>Dikarya</taxon>
        <taxon>Ascomycota</taxon>
        <taxon>Pezizomycotina</taxon>
        <taxon>Eurotiomycetes</taxon>
        <taxon>Chaetothyriomycetidae</taxon>
        <taxon>Chaetothyriales</taxon>
        <taxon>Herpotrichiellaceae</taxon>
        <taxon>Rhinocladiella</taxon>
    </lineage>
</organism>
<reference evidence="3 4" key="1">
    <citation type="submission" date="2015-01" db="EMBL/GenBank/DDBJ databases">
        <title>The Genome Sequence of Rhinocladiella mackenzie CBS 650.93.</title>
        <authorList>
            <consortium name="The Broad Institute Genomics Platform"/>
            <person name="Cuomo C."/>
            <person name="de Hoog S."/>
            <person name="Gorbushina A."/>
            <person name="Stielow B."/>
            <person name="Teixiera M."/>
            <person name="Abouelleil A."/>
            <person name="Chapman S.B."/>
            <person name="Priest M."/>
            <person name="Young S.K."/>
            <person name="Wortman J."/>
            <person name="Nusbaum C."/>
            <person name="Birren B."/>
        </authorList>
    </citation>
    <scope>NUCLEOTIDE SEQUENCE [LARGE SCALE GENOMIC DNA]</scope>
    <source>
        <strain evidence="3 4">CBS 650.93</strain>
    </source>
</reference>